<evidence type="ECO:0000313" key="5">
    <source>
        <dbReference type="Proteomes" id="UP000595254"/>
    </source>
</evidence>
<sequence length="191" mass="22435">MTRERKFSTQELFKATNSLLLRYGYEGFTFSLLAESLDVSRAAIYKYYTNKEELIIDYMVYEMTKMLIDLQEIDQSATFIAQLNELITLIFTYKDIHQILGMVHQFKESSSTIIMEKKEQLGKLHLDMYRYLEGLMIQGKKDKFLRETLSNDVILGCIFQSIAIPNHRGIPEHEWIQSIKDVVCYGIFETK</sequence>
<evidence type="ECO:0000259" key="3">
    <source>
        <dbReference type="PROSITE" id="PS50977"/>
    </source>
</evidence>
<dbReference type="PROSITE" id="PS50977">
    <property type="entry name" value="HTH_TETR_2"/>
    <property type="match status" value="1"/>
</dbReference>
<name>A0A974S2X6_PERPY</name>
<dbReference type="InterPro" id="IPR009057">
    <property type="entry name" value="Homeodomain-like_sf"/>
</dbReference>
<reference evidence="4 5" key="1">
    <citation type="submission" date="2021-01" db="EMBL/GenBank/DDBJ databases">
        <title>FDA dAtabase for Regulatory Grade micrObial Sequences (FDA-ARGOS): Supporting development and validation of Infectious Disease Dx tests.</title>
        <authorList>
            <person name="Nelson B."/>
            <person name="Plummer A."/>
            <person name="Tallon L."/>
            <person name="Sadzewicz L."/>
            <person name="Zhao X."/>
            <person name="Boylan J."/>
            <person name="Ott S."/>
            <person name="Bowen H."/>
            <person name="Vavikolanu K."/>
            <person name="Mehta A."/>
            <person name="Aluvathingal J."/>
            <person name="Nadendla S."/>
            <person name="Myers T."/>
            <person name="Yan Y."/>
            <person name="Sichtig H."/>
        </authorList>
    </citation>
    <scope>NUCLEOTIDE SEQUENCE [LARGE SCALE GENOMIC DNA]</scope>
    <source>
        <strain evidence="4 5">FDAARGOS_1161</strain>
    </source>
</reference>
<gene>
    <name evidence="4" type="ORF">I6J18_10190</name>
</gene>
<dbReference type="SUPFAM" id="SSF46689">
    <property type="entry name" value="Homeodomain-like"/>
    <property type="match status" value="1"/>
</dbReference>
<accession>A0A974S2X6</accession>
<protein>
    <submittedName>
        <fullName evidence="4">TetR/AcrR family transcriptional regulator</fullName>
    </submittedName>
</protein>
<dbReference type="RefSeq" id="WP_040372242.1">
    <property type="nucleotide sequence ID" value="NZ_CP068053.1"/>
</dbReference>
<dbReference type="Gene3D" id="1.10.357.10">
    <property type="entry name" value="Tetracycline Repressor, domain 2"/>
    <property type="match status" value="1"/>
</dbReference>
<dbReference type="Pfam" id="PF00440">
    <property type="entry name" value="TetR_N"/>
    <property type="match status" value="1"/>
</dbReference>
<evidence type="ECO:0000256" key="2">
    <source>
        <dbReference type="PROSITE-ProRule" id="PRU00335"/>
    </source>
</evidence>
<evidence type="ECO:0000313" key="4">
    <source>
        <dbReference type="EMBL" id="QQT02170.1"/>
    </source>
</evidence>
<keyword evidence="1 2" id="KW-0238">DNA-binding</keyword>
<organism evidence="4 5">
    <name type="scientific">Peribacillus psychrosaccharolyticus</name>
    <name type="common">Bacillus psychrosaccharolyticus</name>
    <dbReference type="NCBI Taxonomy" id="1407"/>
    <lineage>
        <taxon>Bacteria</taxon>
        <taxon>Bacillati</taxon>
        <taxon>Bacillota</taxon>
        <taxon>Bacilli</taxon>
        <taxon>Bacillales</taxon>
        <taxon>Bacillaceae</taxon>
        <taxon>Peribacillus</taxon>
    </lineage>
</organism>
<evidence type="ECO:0000256" key="1">
    <source>
        <dbReference type="ARBA" id="ARBA00023125"/>
    </source>
</evidence>
<keyword evidence="5" id="KW-1185">Reference proteome</keyword>
<dbReference type="Proteomes" id="UP000595254">
    <property type="component" value="Chromosome"/>
</dbReference>
<dbReference type="AlphaFoldDB" id="A0A974S2X6"/>
<dbReference type="GO" id="GO:0006355">
    <property type="term" value="P:regulation of DNA-templated transcription"/>
    <property type="evidence" value="ECO:0007669"/>
    <property type="project" value="UniProtKB-ARBA"/>
</dbReference>
<dbReference type="PANTHER" id="PTHR30328">
    <property type="entry name" value="TRANSCRIPTIONAL REPRESSOR"/>
    <property type="match status" value="1"/>
</dbReference>
<proteinExistence type="predicted"/>
<dbReference type="GO" id="GO:0003677">
    <property type="term" value="F:DNA binding"/>
    <property type="evidence" value="ECO:0007669"/>
    <property type="project" value="UniProtKB-UniRule"/>
</dbReference>
<dbReference type="InterPro" id="IPR001647">
    <property type="entry name" value="HTH_TetR"/>
</dbReference>
<dbReference type="PRINTS" id="PR00455">
    <property type="entry name" value="HTHTETR"/>
</dbReference>
<dbReference type="PANTHER" id="PTHR30328:SF54">
    <property type="entry name" value="HTH-TYPE TRANSCRIPTIONAL REPRESSOR SCO4008"/>
    <property type="match status" value="1"/>
</dbReference>
<dbReference type="KEGG" id="ppsr:I6J18_10190"/>
<dbReference type="EMBL" id="CP068053">
    <property type="protein sequence ID" value="QQT02170.1"/>
    <property type="molecule type" value="Genomic_DNA"/>
</dbReference>
<feature type="domain" description="HTH tetR-type" evidence="3">
    <location>
        <begin position="6"/>
        <end position="66"/>
    </location>
</feature>
<dbReference type="InterPro" id="IPR050109">
    <property type="entry name" value="HTH-type_TetR-like_transc_reg"/>
</dbReference>
<feature type="DNA-binding region" description="H-T-H motif" evidence="2">
    <location>
        <begin position="29"/>
        <end position="48"/>
    </location>
</feature>